<gene>
    <name evidence="2" type="ORF">PFISCL1PPCAC_15746</name>
</gene>
<feature type="non-terminal residue" evidence="2">
    <location>
        <position position="1"/>
    </location>
</feature>
<dbReference type="GO" id="GO:0010008">
    <property type="term" value="C:endosome membrane"/>
    <property type="evidence" value="ECO:0007669"/>
    <property type="project" value="TreeGrafter"/>
</dbReference>
<sequence length="830" mass="90426">CSSADIFLIRSIMPPGNGKSSSSHDDVHRHRTVSSRVNVSLLLELRKREWSSWDEMLDCPVDWIEPIANGESKNGDDNGDADKTSETNGTIDHEDELLQEEMEVEECRTDESRVMTKLRRGVLEIGPTMSRLRSNTFSSCCLDRLVIMHCSCGEVVKREAYGTHHRMKHTARGSAPGSPTTSNGSVPSTPLSLQPPPPSKVPVHAKSTPPRLIQKRPSPKVVPPPSNHNHNNNHIEKKPRLAPPPPSRIESQDWKVLNEDGGTKLRIVRINPTSQSTTTTVPKGGGVETGRTPEGTSAFVQLAPPPPICTVSPSPPSSVVGPSEERLVSPRDRRAAHREEVRLTRPANPKRIRLTPPPHVPIVAREEETTTSTSVRVSTHPTTVPLYRQSPSDPSTPSPSHPSTPLLISTSSSSIIHPSQSRFPSHSSPMGGVHQRLSPHSPATITYTNEHGQKVYLMPRATNQMKQHVSLHPQQSMHGGVHPQGSQGGGGGGPPAPINIPPNGQRQTIVIVLPPGARSRNGPIVLPPGTTLRAIPSSASSSSSSSLPGGMGVQSGQPPVHYISHTPLPPTTRRLEIPSTSYTHHRLMQHNPSSTVSHHHQPHHHPHLQQTQTQQVLLQQPQHHSVSSSGPQYQYQMMNHGGDQYHGHHSDQMGSRMMMGGQQGYGGVPRVINQGMQRVMEQRRVVHTPSPPPTLQPMPVLRAQLMEDNARGRIKKSNSPSMVSSSTVDSPSHQPSSSTGSKMEGGMGHSALYEALHGDHPERGIVAREEVVSMVEMEEDEDDAMPVLECHSTFNEEGGEFGREEEEMPETLEECDSSTTFSTLPSSSTN</sequence>
<feature type="region of interest" description="Disordered" evidence="1">
    <location>
        <begin position="713"/>
        <end position="747"/>
    </location>
</feature>
<accession>A0AAV5W165</accession>
<reference evidence="2" key="1">
    <citation type="submission" date="2023-10" db="EMBL/GenBank/DDBJ databases">
        <title>Genome assembly of Pristionchus species.</title>
        <authorList>
            <person name="Yoshida K."/>
            <person name="Sommer R.J."/>
        </authorList>
    </citation>
    <scope>NUCLEOTIDE SEQUENCE</scope>
    <source>
        <strain evidence="2">RS5133</strain>
    </source>
</reference>
<dbReference type="PANTHER" id="PTHR46415">
    <property type="entry name" value="ADAPTOR PROTEIN, PHOSPHOTYROSINE INTERACTION, PH DOMAIN AND LEUCINE ZIPPER-CONTAINING 2"/>
    <property type="match status" value="1"/>
</dbReference>
<dbReference type="InterPro" id="IPR047181">
    <property type="entry name" value="DP13A/B"/>
</dbReference>
<dbReference type="PANTHER" id="PTHR46415:SF2">
    <property type="entry name" value="BETA, PUTATIVE-RELATED"/>
    <property type="match status" value="1"/>
</dbReference>
<feature type="region of interest" description="Disordered" evidence="1">
    <location>
        <begin position="535"/>
        <end position="555"/>
    </location>
</feature>
<feature type="region of interest" description="Disordered" evidence="1">
    <location>
        <begin position="68"/>
        <end position="96"/>
    </location>
</feature>
<proteinExistence type="predicted"/>
<feature type="compositionally biased region" description="Low complexity" evidence="1">
    <location>
        <begin position="608"/>
        <end position="626"/>
    </location>
</feature>
<comment type="caution">
    <text evidence="2">The sequence shown here is derived from an EMBL/GenBank/DDBJ whole genome shotgun (WGS) entry which is preliminary data.</text>
</comment>
<feature type="compositionally biased region" description="Polar residues" evidence="1">
    <location>
        <begin position="627"/>
        <end position="637"/>
    </location>
</feature>
<feature type="region of interest" description="Disordered" evidence="1">
    <location>
        <begin position="310"/>
        <end position="445"/>
    </location>
</feature>
<feature type="region of interest" description="Disordered" evidence="1">
    <location>
        <begin position="591"/>
        <end position="651"/>
    </location>
</feature>
<feature type="region of interest" description="Disordered" evidence="1">
    <location>
        <begin position="470"/>
        <end position="495"/>
    </location>
</feature>
<feature type="compositionally biased region" description="Basic and acidic residues" evidence="1">
    <location>
        <begin position="73"/>
        <end position="85"/>
    </location>
</feature>
<feature type="compositionally biased region" description="Low complexity" evidence="1">
    <location>
        <begin position="817"/>
        <end position="830"/>
    </location>
</feature>
<feature type="compositionally biased region" description="Low complexity" evidence="1">
    <location>
        <begin position="717"/>
        <end position="741"/>
    </location>
</feature>
<protein>
    <submittedName>
        <fullName evidence="2">Uncharacterized protein</fullName>
    </submittedName>
</protein>
<dbReference type="AlphaFoldDB" id="A0AAV5W165"/>
<evidence type="ECO:0000313" key="2">
    <source>
        <dbReference type="EMBL" id="GMT24449.1"/>
    </source>
</evidence>
<feature type="region of interest" description="Disordered" evidence="1">
    <location>
        <begin position="795"/>
        <end position="830"/>
    </location>
</feature>
<feature type="compositionally biased region" description="Low complexity" evidence="1">
    <location>
        <begin position="537"/>
        <end position="546"/>
    </location>
</feature>
<feature type="region of interest" description="Disordered" evidence="1">
    <location>
        <begin position="165"/>
        <end position="248"/>
    </location>
</feature>
<keyword evidence="3" id="KW-1185">Reference proteome</keyword>
<feature type="compositionally biased region" description="Low complexity" evidence="1">
    <location>
        <begin position="403"/>
        <end position="421"/>
    </location>
</feature>
<feature type="compositionally biased region" description="Acidic residues" evidence="1">
    <location>
        <begin position="797"/>
        <end position="816"/>
    </location>
</feature>
<dbReference type="Proteomes" id="UP001432322">
    <property type="component" value="Unassembled WGS sequence"/>
</dbReference>
<feature type="compositionally biased region" description="Basic and acidic residues" evidence="1">
    <location>
        <begin position="323"/>
        <end position="343"/>
    </location>
</feature>
<feature type="compositionally biased region" description="Basic residues" evidence="1">
    <location>
        <begin position="597"/>
        <end position="607"/>
    </location>
</feature>
<dbReference type="EMBL" id="BTSY01000004">
    <property type="protein sequence ID" value="GMT24449.1"/>
    <property type="molecule type" value="Genomic_DNA"/>
</dbReference>
<organism evidence="2 3">
    <name type="scientific">Pristionchus fissidentatus</name>
    <dbReference type="NCBI Taxonomy" id="1538716"/>
    <lineage>
        <taxon>Eukaryota</taxon>
        <taxon>Metazoa</taxon>
        <taxon>Ecdysozoa</taxon>
        <taxon>Nematoda</taxon>
        <taxon>Chromadorea</taxon>
        <taxon>Rhabditida</taxon>
        <taxon>Rhabditina</taxon>
        <taxon>Diplogasteromorpha</taxon>
        <taxon>Diplogasteroidea</taxon>
        <taxon>Neodiplogasteridae</taxon>
        <taxon>Pristionchus</taxon>
    </lineage>
</organism>
<feature type="compositionally biased region" description="Low complexity" evidence="1">
    <location>
        <begin position="370"/>
        <end position="393"/>
    </location>
</feature>
<evidence type="ECO:0000256" key="1">
    <source>
        <dbReference type="SAM" id="MobiDB-lite"/>
    </source>
</evidence>
<evidence type="ECO:0000313" key="3">
    <source>
        <dbReference type="Proteomes" id="UP001432322"/>
    </source>
</evidence>
<name>A0AAV5W165_9BILA</name>
<dbReference type="GO" id="GO:0023052">
    <property type="term" value="P:signaling"/>
    <property type="evidence" value="ECO:0007669"/>
    <property type="project" value="TreeGrafter"/>
</dbReference>